<dbReference type="AlphaFoldDB" id="A0A6G0YY83"/>
<dbReference type="InterPro" id="IPR022242">
    <property type="entry name" value="TNP-like_C"/>
</dbReference>
<name>A0A6G0YY83_APHCR</name>
<evidence type="ECO:0000313" key="4">
    <source>
        <dbReference type="Proteomes" id="UP000478052"/>
    </source>
</evidence>
<feature type="region of interest" description="Disordered" evidence="1">
    <location>
        <begin position="95"/>
        <end position="119"/>
    </location>
</feature>
<keyword evidence="4" id="KW-1185">Reference proteome</keyword>
<dbReference type="EMBL" id="VUJU01002008">
    <property type="protein sequence ID" value="KAF0762911.1"/>
    <property type="molecule type" value="Genomic_DNA"/>
</dbReference>
<feature type="domain" description="Transposable element P transposase-like C-terminal" evidence="2">
    <location>
        <begin position="24"/>
        <end position="74"/>
    </location>
</feature>
<dbReference type="Pfam" id="PF12596">
    <property type="entry name" value="Tnp_P_element_C"/>
    <property type="match status" value="1"/>
</dbReference>
<dbReference type="OrthoDB" id="6777195at2759"/>
<proteinExistence type="predicted"/>
<accession>A0A6G0YY83</accession>
<reference evidence="3 4" key="1">
    <citation type="submission" date="2019-08" db="EMBL/GenBank/DDBJ databases">
        <title>Whole genome of Aphis craccivora.</title>
        <authorList>
            <person name="Voronova N.V."/>
            <person name="Shulinski R.S."/>
            <person name="Bandarenka Y.V."/>
            <person name="Zhorov D.G."/>
            <person name="Warner D."/>
        </authorList>
    </citation>
    <scope>NUCLEOTIDE SEQUENCE [LARGE SCALE GENOMIC DNA]</scope>
    <source>
        <strain evidence="3">180601</strain>
        <tissue evidence="3">Whole Body</tissue>
    </source>
</reference>
<evidence type="ECO:0000259" key="2">
    <source>
        <dbReference type="Pfam" id="PF12596"/>
    </source>
</evidence>
<feature type="compositionally biased region" description="Basic residues" evidence="1">
    <location>
        <begin position="102"/>
        <end position="119"/>
    </location>
</feature>
<comment type="caution">
    <text evidence="3">The sequence shown here is derived from an EMBL/GenBank/DDBJ whole genome shotgun (WGS) entry which is preliminary data.</text>
</comment>
<feature type="region of interest" description="Disordered" evidence="1">
    <location>
        <begin position="22"/>
        <end position="45"/>
    </location>
</feature>
<organism evidence="3 4">
    <name type="scientific">Aphis craccivora</name>
    <name type="common">Cowpea aphid</name>
    <dbReference type="NCBI Taxonomy" id="307492"/>
    <lineage>
        <taxon>Eukaryota</taxon>
        <taxon>Metazoa</taxon>
        <taxon>Ecdysozoa</taxon>
        <taxon>Arthropoda</taxon>
        <taxon>Hexapoda</taxon>
        <taxon>Insecta</taxon>
        <taxon>Pterygota</taxon>
        <taxon>Neoptera</taxon>
        <taxon>Paraneoptera</taxon>
        <taxon>Hemiptera</taxon>
        <taxon>Sternorrhyncha</taxon>
        <taxon>Aphidomorpha</taxon>
        <taxon>Aphidoidea</taxon>
        <taxon>Aphididae</taxon>
        <taxon>Aphidini</taxon>
        <taxon>Aphis</taxon>
        <taxon>Aphis</taxon>
    </lineage>
</organism>
<dbReference type="Proteomes" id="UP000478052">
    <property type="component" value="Unassembled WGS sequence"/>
</dbReference>
<evidence type="ECO:0000256" key="1">
    <source>
        <dbReference type="SAM" id="MobiDB-lite"/>
    </source>
</evidence>
<protein>
    <recommendedName>
        <fullName evidence="2">Transposable element P transposase-like C-terminal domain-containing protein</fullName>
    </recommendedName>
</protein>
<sequence>MLKDADINITINDNDKCVISDTSVSRDDETLNTSNSQKKQYHEHEEMTKDVVEYLIGWVAKKYRKKYPELGSTTTVLDNTCHDYTLATWGIAEKMATEKKPQNKKPKLKNTPRKKSPRK</sequence>
<evidence type="ECO:0000313" key="3">
    <source>
        <dbReference type="EMBL" id="KAF0762911.1"/>
    </source>
</evidence>
<gene>
    <name evidence="3" type="ORF">FWK35_00018629</name>
</gene>